<dbReference type="AlphaFoldDB" id="A0A1Y0I221"/>
<dbReference type="KEGG" id="ome:OLMES_0413"/>
<accession>A0A1Y0I221</accession>
<evidence type="ECO:0000256" key="1">
    <source>
        <dbReference type="ARBA" id="ARBA00007867"/>
    </source>
</evidence>
<name>A0A1Y0I221_9GAMM</name>
<feature type="active site" description="Proton acceptor" evidence="4">
    <location>
        <position position="141"/>
    </location>
</feature>
<dbReference type="PROSITE" id="PS51006">
    <property type="entry name" value="PABS_2"/>
    <property type="match status" value="1"/>
</dbReference>
<proteinExistence type="inferred from homology"/>
<reference evidence="6 7" key="1">
    <citation type="submission" date="2017-05" db="EMBL/GenBank/DDBJ databases">
        <title>Genomic insights into alkan degradation activity of Oleiphilus messinensis.</title>
        <authorList>
            <person name="Kozyavkin S.A."/>
            <person name="Slesarev A.I."/>
            <person name="Golyshin P.N."/>
            <person name="Korzhenkov A."/>
            <person name="Golyshina O.N."/>
            <person name="Toshchakov S.V."/>
        </authorList>
    </citation>
    <scope>NUCLEOTIDE SEQUENCE [LARGE SCALE GENOMIC DNA]</scope>
    <source>
        <strain evidence="6 7">ME102</strain>
    </source>
</reference>
<organism evidence="6 7">
    <name type="scientific">Oleiphilus messinensis</name>
    <dbReference type="NCBI Taxonomy" id="141451"/>
    <lineage>
        <taxon>Bacteria</taxon>
        <taxon>Pseudomonadati</taxon>
        <taxon>Pseudomonadota</taxon>
        <taxon>Gammaproteobacteria</taxon>
        <taxon>Oceanospirillales</taxon>
        <taxon>Oleiphilaceae</taxon>
        <taxon>Oleiphilus</taxon>
    </lineage>
</organism>
<feature type="domain" description="PABS" evidence="5">
    <location>
        <begin position="1"/>
        <end position="217"/>
    </location>
</feature>
<comment type="similarity">
    <text evidence="1">Belongs to the spermidine/spermine synthase family.</text>
</comment>
<dbReference type="OrthoDB" id="9761985at2"/>
<evidence type="ECO:0000259" key="5">
    <source>
        <dbReference type="PROSITE" id="PS51006"/>
    </source>
</evidence>
<evidence type="ECO:0000313" key="7">
    <source>
        <dbReference type="Proteomes" id="UP000196027"/>
    </source>
</evidence>
<dbReference type="PANTHER" id="PTHR43317:SF1">
    <property type="entry name" value="THERMOSPERMINE SYNTHASE ACAULIS5"/>
    <property type="match status" value="1"/>
</dbReference>
<dbReference type="GO" id="GO:0016740">
    <property type="term" value="F:transferase activity"/>
    <property type="evidence" value="ECO:0007669"/>
    <property type="project" value="UniProtKB-UniRule"/>
</dbReference>
<gene>
    <name evidence="6" type="ORF">OLMES_0413</name>
</gene>
<dbReference type="PANTHER" id="PTHR43317">
    <property type="entry name" value="THERMOSPERMINE SYNTHASE ACAULIS5"/>
    <property type="match status" value="1"/>
</dbReference>
<evidence type="ECO:0000256" key="4">
    <source>
        <dbReference type="PROSITE-ProRule" id="PRU00354"/>
    </source>
</evidence>
<dbReference type="Gene3D" id="3.40.50.150">
    <property type="entry name" value="Vaccinia Virus protein VP39"/>
    <property type="match status" value="1"/>
</dbReference>
<keyword evidence="3 4" id="KW-0620">Polyamine biosynthesis</keyword>
<dbReference type="CDD" id="cd02440">
    <property type="entry name" value="AdoMet_MTases"/>
    <property type="match status" value="1"/>
</dbReference>
<evidence type="ECO:0000256" key="3">
    <source>
        <dbReference type="ARBA" id="ARBA00023115"/>
    </source>
</evidence>
<keyword evidence="7" id="KW-1185">Reference proteome</keyword>
<dbReference type="RefSeq" id="WP_087459711.1">
    <property type="nucleotide sequence ID" value="NZ_CP021425.1"/>
</dbReference>
<protein>
    <submittedName>
        <fullName evidence="6">Spermidine synthase</fullName>
    </submittedName>
</protein>
<dbReference type="SUPFAM" id="SSF53335">
    <property type="entry name" value="S-adenosyl-L-methionine-dependent methyltransferases"/>
    <property type="match status" value="1"/>
</dbReference>
<dbReference type="InterPro" id="IPR029063">
    <property type="entry name" value="SAM-dependent_MTases_sf"/>
</dbReference>
<dbReference type="EMBL" id="CP021425">
    <property type="protein sequence ID" value="ARU54517.1"/>
    <property type="molecule type" value="Genomic_DNA"/>
</dbReference>
<dbReference type="Pfam" id="PF01564">
    <property type="entry name" value="Spermine_synth"/>
    <property type="match status" value="1"/>
</dbReference>
<sequence>MTIAGREIYRIYDPLGPIQVFDDGSRRVLAFGDNDEQSCLSLEHPYLLQHTYTRAMVLSLLFVEPSRILILGLGGGCLPAFLHHHLLNSHVQVVELRQAVIDVAYRFFALPRDSRLEVVQSDVRRFFKQTVTGPVDLIMSDLFLSGGIDRHQFDTGYLEQCYHRLSDQGWLVLNCWLEHRREQTSLRYLCELFPDVRVCSTESGNWIIFAGKQPCAEDKKTLEKRVRKLSSRFGWSLMPQFKQLQLYRERFSWSSILS</sequence>
<dbReference type="InterPro" id="IPR030374">
    <property type="entry name" value="PABS"/>
</dbReference>
<keyword evidence="2 4" id="KW-0808">Transferase</keyword>
<evidence type="ECO:0000256" key="2">
    <source>
        <dbReference type="ARBA" id="ARBA00022679"/>
    </source>
</evidence>
<evidence type="ECO:0000313" key="6">
    <source>
        <dbReference type="EMBL" id="ARU54517.1"/>
    </source>
</evidence>
<dbReference type="Proteomes" id="UP000196027">
    <property type="component" value="Chromosome"/>
</dbReference>
<dbReference type="GO" id="GO:0006596">
    <property type="term" value="P:polyamine biosynthetic process"/>
    <property type="evidence" value="ECO:0007669"/>
    <property type="project" value="UniProtKB-UniRule"/>
</dbReference>